<organism evidence="1 2">
    <name type="scientific">Dyadobacter linearis</name>
    <dbReference type="NCBI Taxonomy" id="2823330"/>
    <lineage>
        <taxon>Bacteria</taxon>
        <taxon>Pseudomonadati</taxon>
        <taxon>Bacteroidota</taxon>
        <taxon>Cytophagia</taxon>
        <taxon>Cytophagales</taxon>
        <taxon>Spirosomataceae</taxon>
        <taxon>Dyadobacter</taxon>
    </lineage>
</organism>
<proteinExistence type="predicted"/>
<accession>A0ABM8UYJ2</accession>
<dbReference type="RefSeq" id="WP_215236578.1">
    <property type="nucleotide sequence ID" value="NZ_CAJRAU010000012.1"/>
</dbReference>
<evidence type="ECO:0000313" key="1">
    <source>
        <dbReference type="EMBL" id="CAG5074669.1"/>
    </source>
</evidence>
<gene>
    <name evidence="1" type="ORF">DYBT9623_05356</name>
</gene>
<sequence>MKKLKIGDLFTIPLSDDKIGFGQIIKIPNKSNFIIVVFKQVYSGQDWPSLDEIIKDDILFLGYTMDALLYHKYWQVIGNRQSNLDNVLLPYYKLGTPPDVQIVSYKGDRLRKAKENEFDSLEYETVVAPVRYENALKAYYKLEEWREDYDKLLYERTLESIAIVDGK</sequence>
<dbReference type="Pfam" id="PF15428">
    <property type="entry name" value="Imm26"/>
    <property type="match status" value="1"/>
</dbReference>
<reference evidence="1 2" key="1">
    <citation type="submission" date="2021-04" db="EMBL/GenBank/DDBJ databases">
        <authorList>
            <person name="Rodrigo-Torres L."/>
            <person name="Arahal R. D."/>
            <person name="Lucena T."/>
        </authorList>
    </citation>
    <scope>NUCLEOTIDE SEQUENCE [LARGE SCALE GENOMIC DNA]</scope>
    <source>
        <strain evidence="1 2">CECT 9623</strain>
    </source>
</reference>
<evidence type="ECO:0000313" key="2">
    <source>
        <dbReference type="Proteomes" id="UP000679725"/>
    </source>
</evidence>
<dbReference type="Proteomes" id="UP000679725">
    <property type="component" value="Unassembled WGS sequence"/>
</dbReference>
<protein>
    <recommendedName>
        <fullName evidence="3">Immunity protein 26</fullName>
    </recommendedName>
</protein>
<dbReference type="EMBL" id="CAJRAU010000012">
    <property type="protein sequence ID" value="CAG5074669.1"/>
    <property type="molecule type" value="Genomic_DNA"/>
</dbReference>
<evidence type="ECO:0008006" key="3">
    <source>
        <dbReference type="Google" id="ProtNLM"/>
    </source>
</evidence>
<keyword evidence="2" id="KW-1185">Reference proteome</keyword>
<name>A0ABM8UYJ2_9BACT</name>
<dbReference type="InterPro" id="IPR029278">
    <property type="entry name" value="Imm26"/>
</dbReference>
<comment type="caution">
    <text evidence="1">The sequence shown here is derived from an EMBL/GenBank/DDBJ whole genome shotgun (WGS) entry which is preliminary data.</text>
</comment>